<dbReference type="EMBL" id="CDOK01000014">
    <property type="protein sequence ID" value="CEN46484.1"/>
    <property type="molecule type" value="Genomic_DNA"/>
</dbReference>
<reference evidence="2" key="1">
    <citation type="submission" date="2015-01" db="EMBL/GenBank/DDBJ databases">
        <authorList>
            <person name="MANFREDI Pablo"/>
        </authorList>
    </citation>
    <scope>NUCLEOTIDE SEQUENCE [LARGE SCALE GENOMIC DNA]</scope>
    <source>
        <strain evidence="2">Cc11</strain>
    </source>
</reference>
<protein>
    <submittedName>
        <fullName evidence="1">Uncharacterized protein</fullName>
    </submittedName>
</protein>
<dbReference type="RefSeq" id="WP_041984466.1">
    <property type="nucleotide sequence ID" value="NZ_JBJGWS010000008.1"/>
</dbReference>
<evidence type="ECO:0000313" key="2">
    <source>
        <dbReference type="Proteomes" id="UP000039370"/>
    </source>
</evidence>
<evidence type="ECO:0000313" key="1">
    <source>
        <dbReference type="EMBL" id="CEN46484.1"/>
    </source>
</evidence>
<dbReference type="Proteomes" id="UP000039370">
    <property type="component" value="Unassembled WGS sequence"/>
</dbReference>
<sequence>MKKLYLIQCNLSDDPFFENRIKNLGNWVKYFKNNFIVSSSLNPQQIYNNLAEGYENASIFIIELNVNNYYGRMNTKVWEFLKKNKNSGTNFLS</sequence>
<gene>
    <name evidence="1" type="ORF">CCAN11_1100008</name>
</gene>
<organism evidence="1 2">
    <name type="scientific">Capnocytophaga canimorsus</name>
    <dbReference type="NCBI Taxonomy" id="28188"/>
    <lineage>
        <taxon>Bacteria</taxon>
        <taxon>Pseudomonadati</taxon>
        <taxon>Bacteroidota</taxon>
        <taxon>Flavobacteriia</taxon>
        <taxon>Flavobacteriales</taxon>
        <taxon>Flavobacteriaceae</taxon>
        <taxon>Capnocytophaga</taxon>
    </lineage>
</organism>
<name>A0A0B7I6Z6_9FLAO</name>
<proteinExistence type="predicted"/>
<accession>A0A0B7I6Z6</accession>
<dbReference type="AlphaFoldDB" id="A0A0B7I6Z6"/>